<proteinExistence type="inferred from homology"/>
<feature type="binding site" evidence="3">
    <location>
        <begin position="7"/>
        <end position="20"/>
    </location>
    <ligand>
        <name>ATP</name>
        <dbReference type="ChEBI" id="CHEBI:30616"/>
    </ligand>
</feature>
<dbReference type="OrthoDB" id="9769796at2"/>
<evidence type="ECO:0000256" key="1">
    <source>
        <dbReference type="ARBA" id="ARBA00022598"/>
    </source>
</evidence>
<comment type="similarity">
    <text evidence="3">Belongs to the TmcAL family.</text>
</comment>
<comment type="catalytic activity">
    <reaction evidence="3">
        <text>cytidine(34) in elongator tRNA(Met) + acetate + ATP = N(4)-acetylcytidine(34) in elongator tRNA(Met) + AMP + diphosphate</text>
        <dbReference type="Rhea" id="RHEA:58144"/>
        <dbReference type="Rhea" id="RHEA-COMP:10693"/>
        <dbReference type="Rhea" id="RHEA-COMP:10694"/>
        <dbReference type="ChEBI" id="CHEBI:30089"/>
        <dbReference type="ChEBI" id="CHEBI:30616"/>
        <dbReference type="ChEBI" id="CHEBI:33019"/>
        <dbReference type="ChEBI" id="CHEBI:74900"/>
        <dbReference type="ChEBI" id="CHEBI:82748"/>
        <dbReference type="ChEBI" id="CHEBI:456215"/>
    </reaction>
</comment>
<dbReference type="Gene3D" id="3.40.50.620">
    <property type="entry name" value="HUPs"/>
    <property type="match status" value="1"/>
</dbReference>
<feature type="binding site" evidence="3">
    <location>
        <position position="101"/>
    </location>
    <ligand>
        <name>ATP</name>
        <dbReference type="ChEBI" id="CHEBI:30616"/>
    </ligand>
</feature>
<comment type="subcellular location">
    <subcellularLocation>
        <location evidence="3">Cytoplasm</location>
    </subcellularLocation>
</comment>
<evidence type="ECO:0000313" key="5">
    <source>
        <dbReference type="Proteomes" id="UP000036867"/>
    </source>
</evidence>
<dbReference type="RefSeq" id="WP_053417551.1">
    <property type="nucleotide sequence ID" value="NZ_LILB01000005.1"/>
</dbReference>
<keyword evidence="2 3" id="KW-0819">tRNA processing</keyword>
<dbReference type="InterPro" id="IPR014729">
    <property type="entry name" value="Rossmann-like_a/b/a_fold"/>
</dbReference>
<accession>A0A0M0LEJ7</accession>
<evidence type="ECO:0000256" key="2">
    <source>
        <dbReference type="ARBA" id="ARBA00022694"/>
    </source>
</evidence>
<dbReference type="PANTHER" id="PTHR37825:SF1">
    <property type="entry name" value="TRNA(MET) CYTIDINE ACETATE LIGASE"/>
    <property type="match status" value="1"/>
</dbReference>
<dbReference type="STRING" id="263475.AMD00_13525"/>
<dbReference type="Proteomes" id="UP000036867">
    <property type="component" value="Unassembled WGS sequence"/>
</dbReference>
<protein>
    <recommendedName>
        <fullName evidence="3">tRNA(Met) cytidine acetate ligase</fullName>
        <ecNumber evidence="3">6.3.4.-</ecNumber>
    </recommendedName>
</protein>
<feature type="binding site" evidence="3">
    <location>
        <position position="164"/>
    </location>
    <ligand>
        <name>ATP</name>
        <dbReference type="ChEBI" id="CHEBI:30616"/>
    </ligand>
</feature>
<name>A0A0M0LEJ7_9BACL</name>
<dbReference type="GO" id="GO:0000049">
    <property type="term" value="F:tRNA binding"/>
    <property type="evidence" value="ECO:0007669"/>
    <property type="project" value="UniProtKB-KW"/>
</dbReference>
<dbReference type="Pfam" id="PF05636">
    <property type="entry name" value="HIGH_NTase1"/>
    <property type="match status" value="1"/>
</dbReference>
<keyword evidence="3" id="KW-0547">Nucleotide-binding</keyword>
<keyword evidence="3" id="KW-0694">RNA-binding</keyword>
<dbReference type="AlphaFoldDB" id="A0A0M0LEJ7"/>
<organism evidence="4 5">
    <name type="scientific">Viridibacillus arvi</name>
    <dbReference type="NCBI Taxonomy" id="263475"/>
    <lineage>
        <taxon>Bacteria</taxon>
        <taxon>Bacillati</taxon>
        <taxon>Bacillota</taxon>
        <taxon>Bacilli</taxon>
        <taxon>Bacillales</taxon>
        <taxon>Caryophanaceae</taxon>
        <taxon>Viridibacillus</taxon>
    </lineage>
</organism>
<dbReference type="GO" id="GO:0006400">
    <property type="term" value="P:tRNA modification"/>
    <property type="evidence" value="ECO:0007669"/>
    <property type="project" value="UniProtKB-UniRule"/>
</dbReference>
<evidence type="ECO:0000256" key="3">
    <source>
        <dbReference type="HAMAP-Rule" id="MF_01539"/>
    </source>
</evidence>
<keyword evidence="1 3" id="KW-0436">Ligase</keyword>
<dbReference type="GO" id="GO:0005737">
    <property type="term" value="C:cytoplasm"/>
    <property type="evidence" value="ECO:0007669"/>
    <property type="project" value="UniProtKB-SubCell"/>
</dbReference>
<dbReference type="GeneID" id="301137116"/>
<dbReference type="NCBIfam" id="NF010191">
    <property type="entry name" value="PRK13670.1"/>
    <property type="match status" value="1"/>
</dbReference>
<dbReference type="PANTHER" id="PTHR37825">
    <property type="entry name" value="TRNA(MET) CYTIDINE ACETATE LIGASE"/>
    <property type="match status" value="1"/>
</dbReference>
<keyword evidence="5" id="KW-1185">Reference proteome</keyword>
<feature type="binding site" evidence="3">
    <location>
        <begin position="189"/>
        <end position="190"/>
    </location>
    <ligand>
        <name>ATP</name>
        <dbReference type="ChEBI" id="CHEBI:30616"/>
    </ligand>
</feature>
<dbReference type="EC" id="6.3.4.-" evidence="3"/>
<comment type="function">
    <text evidence="3">Catalyzes the formation of N(4)-acetylcytidine (ac(4)C) at the wobble position of elongator tRNA(Met), using acetate and ATP as substrates. First activates an acetate ion to form acetyladenylate (Ac-AMP) and then transfers the acetyl group to tRNA to form ac(4)C34.</text>
</comment>
<evidence type="ECO:0000313" key="4">
    <source>
        <dbReference type="EMBL" id="KOO49386.1"/>
    </source>
</evidence>
<dbReference type="SUPFAM" id="SSF52374">
    <property type="entry name" value="Nucleotidylyl transferase"/>
    <property type="match status" value="1"/>
</dbReference>
<comment type="caution">
    <text evidence="4">The sequence shown here is derived from an EMBL/GenBank/DDBJ whole genome shotgun (WGS) entry which is preliminary data.</text>
</comment>
<dbReference type="GO" id="GO:0005524">
    <property type="term" value="F:ATP binding"/>
    <property type="evidence" value="ECO:0007669"/>
    <property type="project" value="UniProtKB-KW"/>
</dbReference>
<dbReference type="InterPro" id="IPR008513">
    <property type="entry name" value="tRNA(Met)_cyd_acetate_ligase"/>
</dbReference>
<keyword evidence="3" id="KW-0067">ATP-binding</keyword>
<sequence length="403" mass="45691">MIATGVIVEYNPFHNGHLHHIRQSRKETNADIVIAVMSGHFLQRGEPSFVDKWTRTKMALASGADLVVELPYVYATAQASDFAKGGISILDAMCCDYFSFGSEEGNITPFLNSYSLLQEQNDTLQQMIRDAIQTGISYPQALNTAYKQLIPTNELSFVDLSKPNNILGFHYIEEANKIHSNIKAVTIQRIKAGYHDAIEADSTIASATGIRQAIFEENSIDAIVSYMPLDSFKGLEEWRKSNISFGSWETFWPLLRFTIIRHTPQELANFAEVTEGIEYLLLRAARESESFVSFMQKVKSKRYTWTRIQRMLTHIFTGFTWECLKSFKQPSYIRLLGMTRNGQNYLSTKKKDFTLPIISRAASSNDAMLMQDIHATDLYMLALSGPANTKRMGLDYKTPPIRV</sequence>
<dbReference type="HAMAP" id="MF_01539">
    <property type="entry name" value="TmcAL"/>
    <property type="match status" value="1"/>
</dbReference>
<dbReference type="PATRIC" id="fig|263475.3.peg.3964"/>
<gene>
    <name evidence="3" type="primary">tmcAL</name>
    <name evidence="4" type="ORF">AMD00_13525</name>
</gene>
<reference evidence="5" key="1">
    <citation type="submission" date="2015-08" db="EMBL/GenBank/DDBJ databases">
        <title>Fjat-10028 dsm 16317.</title>
        <authorList>
            <person name="Liu B."/>
            <person name="Wang J."/>
            <person name="Zhu Y."/>
            <person name="Liu G."/>
            <person name="Chen Q."/>
            <person name="Chen Z."/>
            <person name="Lan J."/>
            <person name="Che J."/>
            <person name="Ge C."/>
            <person name="Shi H."/>
            <person name="Pan Z."/>
            <person name="Liu X."/>
        </authorList>
    </citation>
    <scope>NUCLEOTIDE SEQUENCE [LARGE SCALE GENOMIC DNA]</scope>
    <source>
        <strain evidence="5">DSM 16317</strain>
    </source>
</reference>
<dbReference type="EMBL" id="LILB01000005">
    <property type="protein sequence ID" value="KOO49386.1"/>
    <property type="molecule type" value="Genomic_DNA"/>
</dbReference>
<keyword evidence="3" id="KW-0820">tRNA-binding</keyword>
<dbReference type="GO" id="GO:0016879">
    <property type="term" value="F:ligase activity, forming carbon-nitrogen bonds"/>
    <property type="evidence" value="ECO:0007669"/>
    <property type="project" value="UniProtKB-UniRule"/>
</dbReference>
<keyword evidence="3" id="KW-0963">Cytoplasm</keyword>